<dbReference type="Proteomes" id="UP000467322">
    <property type="component" value="Unassembled WGS sequence"/>
</dbReference>
<dbReference type="InterPro" id="IPR000639">
    <property type="entry name" value="Epox_hydrolase-like"/>
</dbReference>
<sequence length="307" mass="33333">MAWIIVGIVVVVALAPFVAERLRRPVARDRKAAEAGDFARLSGGLTHYRWYGSEAPHVIVLIHGLTTPHWVFAGLTRGLNMLGYQVLAYDLYGRGLSDRPSEPQSPQFFLHQLTELLDELGLEGPVSLMGYSMGGVIASLFAATYPERVDRMILLATAGIDYTPAPPLSTAGRIGALGDWLWLTTGGRALRAAAARDAAGPTVIPDIADRMQAETTRRGYLPAVLSAHRQTLAIDLADLHRDVGKTTIPVLAIWGGDDAVIPLTAMGKLTQWNRRARHHVVEGVGHNLPHTAPNEIMTAITTFFKEV</sequence>
<dbReference type="EMBL" id="WTUX01000012">
    <property type="protein sequence ID" value="MZR13596.1"/>
    <property type="molecule type" value="Genomic_DNA"/>
</dbReference>
<dbReference type="AlphaFoldDB" id="A0A845M1Z8"/>
<dbReference type="PANTHER" id="PTHR43798:SF33">
    <property type="entry name" value="HYDROLASE, PUTATIVE (AFU_ORTHOLOGUE AFUA_2G14860)-RELATED"/>
    <property type="match status" value="1"/>
</dbReference>
<dbReference type="InterPro" id="IPR000073">
    <property type="entry name" value="AB_hydrolase_1"/>
</dbReference>
<gene>
    <name evidence="2" type="ORF">GQE99_11270</name>
</gene>
<dbReference type="Gene3D" id="3.40.50.1820">
    <property type="entry name" value="alpha/beta hydrolase"/>
    <property type="match status" value="1"/>
</dbReference>
<dbReference type="Pfam" id="PF00561">
    <property type="entry name" value="Abhydrolase_1"/>
    <property type="match status" value="1"/>
</dbReference>
<dbReference type="GO" id="GO:0016787">
    <property type="term" value="F:hydrolase activity"/>
    <property type="evidence" value="ECO:0007669"/>
    <property type="project" value="UniProtKB-KW"/>
</dbReference>
<evidence type="ECO:0000313" key="2">
    <source>
        <dbReference type="EMBL" id="MZR13596.1"/>
    </source>
</evidence>
<dbReference type="GO" id="GO:0016020">
    <property type="term" value="C:membrane"/>
    <property type="evidence" value="ECO:0007669"/>
    <property type="project" value="TreeGrafter"/>
</dbReference>
<dbReference type="SUPFAM" id="SSF53474">
    <property type="entry name" value="alpha/beta-Hydrolases"/>
    <property type="match status" value="1"/>
</dbReference>
<protein>
    <submittedName>
        <fullName evidence="2">Alpha/beta fold hydrolase</fullName>
    </submittedName>
</protein>
<organism evidence="2 3">
    <name type="scientific">Maritimibacter harenae</name>
    <dbReference type="NCBI Taxonomy" id="2606218"/>
    <lineage>
        <taxon>Bacteria</taxon>
        <taxon>Pseudomonadati</taxon>
        <taxon>Pseudomonadota</taxon>
        <taxon>Alphaproteobacteria</taxon>
        <taxon>Rhodobacterales</taxon>
        <taxon>Roseobacteraceae</taxon>
        <taxon>Maritimibacter</taxon>
    </lineage>
</organism>
<dbReference type="PANTHER" id="PTHR43798">
    <property type="entry name" value="MONOACYLGLYCEROL LIPASE"/>
    <property type="match status" value="1"/>
</dbReference>
<dbReference type="InterPro" id="IPR029058">
    <property type="entry name" value="AB_hydrolase_fold"/>
</dbReference>
<evidence type="ECO:0000259" key="1">
    <source>
        <dbReference type="Pfam" id="PF00561"/>
    </source>
</evidence>
<reference evidence="2 3" key="1">
    <citation type="submission" date="2019-12" db="EMBL/GenBank/DDBJ databases">
        <title>Maritimibacter sp. nov. sp. isolated from sea sand.</title>
        <authorList>
            <person name="Kim J."/>
            <person name="Jeong S.E."/>
            <person name="Jung H.S."/>
            <person name="Jeon C.O."/>
        </authorList>
    </citation>
    <scope>NUCLEOTIDE SEQUENCE [LARGE SCALE GENOMIC DNA]</scope>
    <source>
        <strain evidence="2 3">DP07</strain>
    </source>
</reference>
<accession>A0A845M1Z8</accession>
<dbReference type="PRINTS" id="PR00412">
    <property type="entry name" value="EPOXHYDRLASE"/>
</dbReference>
<dbReference type="RefSeq" id="WP_161351720.1">
    <property type="nucleotide sequence ID" value="NZ_WTUX01000012.1"/>
</dbReference>
<name>A0A845M1Z8_9RHOB</name>
<dbReference type="PRINTS" id="PR00111">
    <property type="entry name" value="ABHYDROLASE"/>
</dbReference>
<comment type="caution">
    <text evidence="2">The sequence shown here is derived from an EMBL/GenBank/DDBJ whole genome shotgun (WGS) entry which is preliminary data.</text>
</comment>
<keyword evidence="3" id="KW-1185">Reference proteome</keyword>
<feature type="domain" description="AB hydrolase-1" evidence="1">
    <location>
        <begin position="58"/>
        <end position="291"/>
    </location>
</feature>
<proteinExistence type="predicted"/>
<keyword evidence="2" id="KW-0378">Hydrolase</keyword>
<evidence type="ECO:0000313" key="3">
    <source>
        <dbReference type="Proteomes" id="UP000467322"/>
    </source>
</evidence>
<dbReference type="InterPro" id="IPR050266">
    <property type="entry name" value="AB_hydrolase_sf"/>
</dbReference>